<comment type="caution">
    <text evidence="3">The sequence shown here is derived from an EMBL/GenBank/DDBJ whole genome shotgun (WGS) entry which is preliminary data.</text>
</comment>
<evidence type="ECO:0000256" key="1">
    <source>
        <dbReference type="SAM" id="SignalP"/>
    </source>
</evidence>
<proteinExistence type="predicted"/>
<dbReference type="Gene3D" id="3.10.450.50">
    <property type="match status" value="1"/>
</dbReference>
<dbReference type="InterPro" id="IPR037401">
    <property type="entry name" value="SnoaL-like"/>
</dbReference>
<accession>A0A934PQL2</accession>
<dbReference type="InterPro" id="IPR032710">
    <property type="entry name" value="NTF2-like_dom_sf"/>
</dbReference>
<sequence length="167" mass="19290">MKRNFLLVLLILVFPAALMAQKTEKSEINSFLDAWHKAASEANFESYFSFLAKDAIYIGTDATENWDVAAFKKFAKPFFDRGKTWHFTAVQRNIYFAPSKEMVWFDELLNTQMKLCRGSGVLIKEKGQWKIKHYVLSMTIPNDDVDAVVTIKTPKEDILLQELQSKK</sequence>
<reference evidence="3" key="1">
    <citation type="submission" date="2020-12" db="EMBL/GenBank/DDBJ databases">
        <title>Bacterial novel species Flavobacterium sp. SE-1-e isolated from soil.</title>
        <authorList>
            <person name="Jung H.-Y."/>
        </authorList>
    </citation>
    <scope>NUCLEOTIDE SEQUENCE</scope>
    <source>
        <strain evidence="3">SE-1-e</strain>
    </source>
</reference>
<dbReference type="Proteomes" id="UP000609172">
    <property type="component" value="Unassembled WGS sequence"/>
</dbReference>
<evidence type="ECO:0000259" key="2">
    <source>
        <dbReference type="Pfam" id="PF13474"/>
    </source>
</evidence>
<protein>
    <submittedName>
        <fullName evidence="3">Nuclear transport factor 2 family protein</fullName>
    </submittedName>
</protein>
<keyword evidence="4" id="KW-1185">Reference proteome</keyword>
<dbReference type="AlphaFoldDB" id="A0A934PQL2"/>
<gene>
    <name evidence="3" type="ORF">I5M07_14810</name>
</gene>
<evidence type="ECO:0000313" key="4">
    <source>
        <dbReference type="Proteomes" id="UP000609172"/>
    </source>
</evidence>
<keyword evidence="1" id="KW-0732">Signal</keyword>
<dbReference type="Pfam" id="PF13474">
    <property type="entry name" value="SnoaL_3"/>
    <property type="match status" value="1"/>
</dbReference>
<dbReference type="RefSeq" id="WP_200107224.1">
    <property type="nucleotide sequence ID" value="NZ_JAEHFV010000008.1"/>
</dbReference>
<dbReference type="SUPFAM" id="SSF54427">
    <property type="entry name" value="NTF2-like"/>
    <property type="match status" value="1"/>
</dbReference>
<evidence type="ECO:0000313" key="3">
    <source>
        <dbReference type="EMBL" id="MBK0371104.1"/>
    </source>
</evidence>
<feature type="chain" id="PRO_5037887027" evidence="1">
    <location>
        <begin position="21"/>
        <end position="167"/>
    </location>
</feature>
<name>A0A934PQL2_9FLAO</name>
<feature type="domain" description="SnoaL-like" evidence="2">
    <location>
        <begin position="28"/>
        <end position="141"/>
    </location>
</feature>
<feature type="signal peptide" evidence="1">
    <location>
        <begin position="1"/>
        <end position="20"/>
    </location>
</feature>
<dbReference type="EMBL" id="JAEHFV010000008">
    <property type="protein sequence ID" value="MBK0371104.1"/>
    <property type="molecule type" value="Genomic_DNA"/>
</dbReference>
<organism evidence="3 4">
    <name type="scientific">Flavobacterium agrisoli</name>
    <dbReference type="NCBI Taxonomy" id="2793066"/>
    <lineage>
        <taxon>Bacteria</taxon>
        <taxon>Pseudomonadati</taxon>
        <taxon>Bacteroidota</taxon>
        <taxon>Flavobacteriia</taxon>
        <taxon>Flavobacteriales</taxon>
        <taxon>Flavobacteriaceae</taxon>
        <taxon>Flavobacterium</taxon>
    </lineage>
</organism>